<keyword evidence="4" id="KW-0804">Transcription</keyword>
<accession>A0ABU3QCP4</accession>
<keyword evidence="3 5" id="KW-0238">DNA-binding</keyword>
<proteinExistence type="predicted"/>
<evidence type="ECO:0000256" key="2">
    <source>
        <dbReference type="ARBA" id="ARBA00023015"/>
    </source>
</evidence>
<evidence type="ECO:0000256" key="1">
    <source>
        <dbReference type="ARBA" id="ARBA00022491"/>
    </source>
</evidence>
<protein>
    <submittedName>
        <fullName evidence="7">TetR/AcrR family transcriptional regulator</fullName>
    </submittedName>
</protein>
<feature type="domain" description="HTH tetR-type" evidence="6">
    <location>
        <begin position="12"/>
        <end position="72"/>
    </location>
</feature>
<organism evidence="7 8">
    <name type="scientific">Sphingosinicella rhizophila</name>
    <dbReference type="NCBI Taxonomy" id="3050082"/>
    <lineage>
        <taxon>Bacteria</taxon>
        <taxon>Pseudomonadati</taxon>
        <taxon>Pseudomonadota</taxon>
        <taxon>Alphaproteobacteria</taxon>
        <taxon>Sphingomonadales</taxon>
        <taxon>Sphingosinicellaceae</taxon>
        <taxon>Sphingosinicella</taxon>
    </lineage>
</organism>
<gene>
    <name evidence="7" type="ORF">RQX22_17345</name>
</gene>
<dbReference type="Pfam" id="PF00440">
    <property type="entry name" value="TetR_N"/>
    <property type="match status" value="1"/>
</dbReference>
<dbReference type="InterPro" id="IPR001647">
    <property type="entry name" value="HTH_TetR"/>
</dbReference>
<evidence type="ECO:0000313" key="7">
    <source>
        <dbReference type="EMBL" id="MDT9600730.1"/>
    </source>
</evidence>
<reference evidence="7 8" key="1">
    <citation type="submission" date="2023-05" db="EMBL/GenBank/DDBJ databases">
        <authorList>
            <person name="Guo Y."/>
        </authorList>
    </citation>
    <scope>NUCLEOTIDE SEQUENCE [LARGE SCALE GENOMIC DNA]</scope>
    <source>
        <strain evidence="7 8">GR2756</strain>
    </source>
</reference>
<dbReference type="Proteomes" id="UP001259572">
    <property type="component" value="Unassembled WGS sequence"/>
</dbReference>
<dbReference type="RefSeq" id="WP_315728163.1">
    <property type="nucleotide sequence ID" value="NZ_JAVUPU010000011.1"/>
</dbReference>
<dbReference type="InterPro" id="IPR050109">
    <property type="entry name" value="HTH-type_TetR-like_transc_reg"/>
</dbReference>
<evidence type="ECO:0000259" key="6">
    <source>
        <dbReference type="PROSITE" id="PS50977"/>
    </source>
</evidence>
<dbReference type="Gene3D" id="1.10.357.10">
    <property type="entry name" value="Tetracycline Repressor, domain 2"/>
    <property type="match status" value="1"/>
</dbReference>
<dbReference type="PROSITE" id="PS50977">
    <property type="entry name" value="HTH_TETR_2"/>
    <property type="match status" value="1"/>
</dbReference>
<keyword evidence="2" id="KW-0805">Transcription regulation</keyword>
<evidence type="ECO:0000313" key="8">
    <source>
        <dbReference type="Proteomes" id="UP001259572"/>
    </source>
</evidence>
<name>A0ABU3QCP4_9SPHN</name>
<keyword evidence="1" id="KW-0678">Repressor</keyword>
<dbReference type="PANTHER" id="PTHR30055:SF234">
    <property type="entry name" value="HTH-TYPE TRANSCRIPTIONAL REGULATOR BETI"/>
    <property type="match status" value="1"/>
</dbReference>
<sequence length="204" mass="22688">MAAKGRRTETPEVRRAQVLDAAKSCFRDKGIHPTRMVDIAERAGISVGLVYRYFPSKKAVIEEIVRDDFTRQREFFETLFAAHPDDPIAAIEAGTADFARSALDRDRTILMMEIASEVARNPDMRACDAETRQQVYDLFRAQLKKGARRMDKAEAEARVQLLGALVTGLGIQLAIQTGSPNPALFGIMDEVVKNILSPEPRPSV</sequence>
<evidence type="ECO:0000256" key="4">
    <source>
        <dbReference type="ARBA" id="ARBA00023163"/>
    </source>
</evidence>
<dbReference type="EMBL" id="JAVUPU010000011">
    <property type="protein sequence ID" value="MDT9600730.1"/>
    <property type="molecule type" value="Genomic_DNA"/>
</dbReference>
<dbReference type="SUPFAM" id="SSF48498">
    <property type="entry name" value="Tetracyclin repressor-like, C-terminal domain"/>
    <property type="match status" value="1"/>
</dbReference>
<feature type="DNA-binding region" description="H-T-H motif" evidence="5">
    <location>
        <begin position="35"/>
        <end position="54"/>
    </location>
</feature>
<dbReference type="InterPro" id="IPR036271">
    <property type="entry name" value="Tet_transcr_reg_TetR-rel_C_sf"/>
</dbReference>
<dbReference type="InterPro" id="IPR009057">
    <property type="entry name" value="Homeodomain-like_sf"/>
</dbReference>
<dbReference type="PRINTS" id="PR00455">
    <property type="entry name" value="HTHTETR"/>
</dbReference>
<dbReference type="InterPro" id="IPR039538">
    <property type="entry name" value="BetI_C"/>
</dbReference>
<evidence type="ECO:0000256" key="3">
    <source>
        <dbReference type="ARBA" id="ARBA00023125"/>
    </source>
</evidence>
<dbReference type="PANTHER" id="PTHR30055">
    <property type="entry name" value="HTH-TYPE TRANSCRIPTIONAL REGULATOR RUTR"/>
    <property type="match status" value="1"/>
</dbReference>
<dbReference type="SUPFAM" id="SSF46689">
    <property type="entry name" value="Homeodomain-like"/>
    <property type="match status" value="1"/>
</dbReference>
<keyword evidence="8" id="KW-1185">Reference proteome</keyword>
<dbReference type="Pfam" id="PF13977">
    <property type="entry name" value="TetR_C_6"/>
    <property type="match status" value="1"/>
</dbReference>
<evidence type="ECO:0000256" key="5">
    <source>
        <dbReference type="PROSITE-ProRule" id="PRU00335"/>
    </source>
</evidence>
<comment type="caution">
    <text evidence="7">The sequence shown here is derived from an EMBL/GenBank/DDBJ whole genome shotgun (WGS) entry which is preliminary data.</text>
</comment>